<protein>
    <submittedName>
        <fullName evidence="1">Uncharacterized protein</fullName>
    </submittedName>
</protein>
<organism evidence="1 2">
    <name type="scientific">Streptomyces lividans 1326</name>
    <dbReference type="NCBI Taxonomy" id="1200984"/>
    <lineage>
        <taxon>Bacteria</taxon>
        <taxon>Bacillati</taxon>
        <taxon>Actinomycetota</taxon>
        <taxon>Actinomycetes</taxon>
        <taxon>Kitasatosporales</taxon>
        <taxon>Streptomycetaceae</taxon>
        <taxon>Streptomyces</taxon>
    </lineage>
</organism>
<accession>A0A7U9DZM9</accession>
<evidence type="ECO:0000313" key="2">
    <source>
        <dbReference type="Proteomes" id="UP000014062"/>
    </source>
</evidence>
<evidence type="ECO:0000313" key="1">
    <source>
        <dbReference type="EMBL" id="EOY52007.1"/>
    </source>
</evidence>
<name>A0A7U9DZM9_STRLI</name>
<gene>
    <name evidence="1" type="ORF">SLI_7303</name>
</gene>
<dbReference type="AlphaFoldDB" id="A0A7U9DZM9"/>
<sequence>MALRGRIAAHQQPGGPIVLIRDKLDVHKAAGLRKLTEARAAGGVDRWALRSADPAASAAGREPVLIGLTKRGRNQPFPPPLHCRTAGRVNGAAVQEARGIRVSAQ</sequence>
<dbReference type="EMBL" id="CM001889">
    <property type="protein sequence ID" value="EOY52007.1"/>
    <property type="molecule type" value="Genomic_DNA"/>
</dbReference>
<dbReference type="Proteomes" id="UP000014062">
    <property type="component" value="Chromosome"/>
</dbReference>
<proteinExistence type="predicted"/>
<reference evidence="2" key="1">
    <citation type="journal article" date="2013" name="Genome Biol. Evol.">
        <title>The genome sequence of Streptomyces lividans 66 reveals a novel tRNA-dependent peptide biosynthetic system within a metal-related genomic island.</title>
        <authorList>
            <person name="Cruz-Morales P."/>
            <person name="Vijgenboom E."/>
            <person name="Iruegas-Bocardo F."/>
            <person name="Girard G."/>
            <person name="Yanez-Guerra L.A."/>
            <person name="Ramos-Aboites H.E."/>
            <person name="Pernodet J.L."/>
            <person name="Anne J."/>
            <person name="van Wezel G.P."/>
            <person name="Barona-Gomez F."/>
        </authorList>
    </citation>
    <scope>NUCLEOTIDE SEQUENCE [LARGE SCALE GENOMIC DNA]</scope>
    <source>
        <strain evidence="2">1326</strain>
    </source>
</reference>